<reference evidence="3 4" key="1">
    <citation type="submission" date="2018-08" db="EMBL/GenBank/DDBJ databases">
        <title>A genome reference for cultivated species of the human gut microbiota.</title>
        <authorList>
            <person name="Zou Y."/>
            <person name="Xue W."/>
            <person name="Luo G."/>
        </authorList>
    </citation>
    <scope>NUCLEOTIDE SEQUENCE [LARGE SCALE GENOMIC DNA]</scope>
    <source>
        <strain evidence="3 4">AF24-2</strain>
    </source>
</reference>
<keyword evidence="4" id="KW-1185">Reference proteome</keyword>
<dbReference type="GO" id="GO:0008897">
    <property type="term" value="F:holo-[acyl-carrier-protein] synthase activity"/>
    <property type="evidence" value="ECO:0007669"/>
    <property type="project" value="InterPro"/>
</dbReference>
<evidence type="ECO:0000256" key="1">
    <source>
        <dbReference type="ARBA" id="ARBA00022679"/>
    </source>
</evidence>
<dbReference type="InterPro" id="IPR008278">
    <property type="entry name" value="4-PPantetheinyl_Trfase_dom"/>
</dbReference>
<dbReference type="RefSeq" id="WP_118484896.1">
    <property type="nucleotide sequence ID" value="NZ_CAUELD010000058.1"/>
</dbReference>
<organism evidence="3 4">
    <name type="scientific">Phocaeicola coprocola</name>
    <dbReference type="NCBI Taxonomy" id="310298"/>
    <lineage>
        <taxon>Bacteria</taxon>
        <taxon>Pseudomonadati</taxon>
        <taxon>Bacteroidota</taxon>
        <taxon>Bacteroidia</taxon>
        <taxon>Bacteroidales</taxon>
        <taxon>Bacteroidaceae</taxon>
        <taxon>Phocaeicola</taxon>
    </lineage>
</organism>
<dbReference type="Proteomes" id="UP000285864">
    <property type="component" value="Unassembled WGS sequence"/>
</dbReference>
<name>A0A412GHK3_9BACT</name>
<comment type="caution">
    <text evidence="3">The sequence shown here is derived from an EMBL/GenBank/DDBJ whole genome shotgun (WGS) entry which is preliminary data.</text>
</comment>
<feature type="domain" description="4'-phosphopantetheinyl transferase" evidence="2">
    <location>
        <begin position="105"/>
        <end position="204"/>
    </location>
</feature>
<proteinExistence type="predicted"/>
<dbReference type="EMBL" id="QRUU01000047">
    <property type="protein sequence ID" value="RGR94197.1"/>
    <property type="molecule type" value="Genomic_DNA"/>
</dbReference>
<dbReference type="GO" id="GO:0000287">
    <property type="term" value="F:magnesium ion binding"/>
    <property type="evidence" value="ECO:0007669"/>
    <property type="project" value="InterPro"/>
</dbReference>
<protein>
    <recommendedName>
        <fullName evidence="2">4'-phosphopantetheinyl transferase domain-containing protein</fullName>
    </recommendedName>
</protein>
<evidence type="ECO:0000313" key="4">
    <source>
        <dbReference type="Proteomes" id="UP000285864"/>
    </source>
</evidence>
<dbReference type="InterPro" id="IPR037143">
    <property type="entry name" value="4-PPantetheinyl_Trfase_dom_sf"/>
</dbReference>
<dbReference type="Gene3D" id="3.90.470.20">
    <property type="entry name" value="4'-phosphopantetheinyl transferase domain"/>
    <property type="match status" value="1"/>
</dbReference>
<evidence type="ECO:0000259" key="2">
    <source>
        <dbReference type="Pfam" id="PF01648"/>
    </source>
</evidence>
<gene>
    <name evidence="3" type="ORF">DWY20_10565</name>
</gene>
<dbReference type="Pfam" id="PF01648">
    <property type="entry name" value="ACPS"/>
    <property type="match status" value="1"/>
</dbReference>
<dbReference type="SUPFAM" id="SSF56214">
    <property type="entry name" value="4'-phosphopantetheinyl transferase"/>
    <property type="match status" value="2"/>
</dbReference>
<sequence length="208" mass="24063">MPLLKKWIENGALFAIWRVEETAEELRKMLVASLPYDEELSQLKSEARQLEYLAVRVLLRAVCGEEKHISHYSSGKPFLTDGSFHITISHTRGYVAVGLHATYEVGVDIEYISNRVRKVAGRFMYPDELRHSSDTAYLLVQWSAKETMYKLLDEQGVDFLEHLRIVPFQLQTDGRCEGHELRTSSQIHFDIHYIASPDFVCTWCVLDR</sequence>
<dbReference type="AlphaFoldDB" id="A0A412GHK3"/>
<keyword evidence="1" id="KW-0808">Transferase</keyword>
<accession>A0A412GHK3</accession>
<evidence type="ECO:0000313" key="3">
    <source>
        <dbReference type="EMBL" id="RGR94197.1"/>
    </source>
</evidence>